<dbReference type="Pfam" id="PF00578">
    <property type="entry name" value="AhpC-TSA"/>
    <property type="match status" value="1"/>
</dbReference>
<dbReference type="InterPro" id="IPR036249">
    <property type="entry name" value="Thioredoxin-like_sf"/>
</dbReference>
<dbReference type="Proteomes" id="UP001333818">
    <property type="component" value="Unassembled WGS sequence"/>
</dbReference>
<organism evidence="2 3">
    <name type="scientific">Tumidithrix elongata BACA0141</name>
    <dbReference type="NCBI Taxonomy" id="2716417"/>
    <lineage>
        <taxon>Bacteria</taxon>
        <taxon>Bacillati</taxon>
        <taxon>Cyanobacteriota</taxon>
        <taxon>Cyanophyceae</taxon>
        <taxon>Pseudanabaenales</taxon>
        <taxon>Pseudanabaenaceae</taxon>
        <taxon>Tumidithrix</taxon>
        <taxon>Tumidithrix elongata</taxon>
    </lineage>
</organism>
<dbReference type="GO" id="GO:0016209">
    <property type="term" value="F:antioxidant activity"/>
    <property type="evidence" value="ECO:0007669"/>
    <property type="project" value="InterPro"/>
</dbReference>
<feature type="domain" description="Thioredoxin" evidence="1">
    <location>
        <begin position="1"/>
        <end position="156"/>
    </location>
</feature>
<dbReference type="AlphaFoldDB" id="A0AAW9PY87"/>
<dbReference type="CDD" id="cd02969">
    <property type="entry name" value="PRX_like1"/>
    <property type="match status" value="1"/>
</dbReference>
<dbReference type="PANTHER" id="PTHR43640:SF1">
    <property type="entry name" value="THIOREDOXIN-DEPENDENT PEROXIREDOXIN"/>
    <property type="match status" value="1"/>
</dbReference>
<name>A0AAW9PY87_9CYAN</name>
<dbReference type="GO" id="GO:0016491">
    <property type="term" value="F:oxidoreductase activity"/>
    <property type="evidence" value="ECO:0007669"/>
    <property type="project" value="InterPro"/>
</dbReference>
<evidence type="ECO:0000313" key="2">
    <source>
        <dbReference type="EMBL" id="MEE3716564.1"/>
    </source>
</evidence>
<dbReference type="EMBL" id="JAZBJZ010000021">
    <property type="protein sequence ID" value="MEE3716564.1"/>
    <property type="molecule type" value="Genomic_DNA"/>
</dbReference>
<proteinExistence type="predicted"/>
<dbReference type="InterPro" id="IPR000866">
    <property type="entry name" value="AhpC/TSA"/>
</dbReference>
<reference evidence="2" key="1">
    <citation type="submission" date="2024-01" db="EMBL/GenBank/DDBJ databases">
        <title>Bank of Algae and Cyanobacteria of the Azores (BACA) strain genomes.</title>
        <authorList>
            <person name="Luz R."/>
            <person name="Cordeiro R."/>
            <person name="Fonseca A."/>
            <person name="Goncalves V."/>
        </authorList>
    </citation>
    <scope>NUCLEOTIDE SEQUENCE</scope>
    <source>
        <strain evidence="2">BACA0141</strain>
    </source>
</reference>
<protein>
    <submittedName>
        <fullName evidence="2">Thioredoxin family protein</fullName>
    </submittedName>
</protein>
<dbReference type="SUPFAM" id="SSF52833">
    <property type="entry name" value="Thioredoxin-like"/>
    <property type="match status" value="1"/>
</dbReference>
<comment type="caution">
    <text evidence="2">The sequence shown here is derived from an EMBL/GenBank/DDBJ whole genome shotgun (WGS) entry which is preliminary data.</text>
</comment>
<dbReference type="Gene3D" id="3.40.30.10">
    <property type="entry name" value="Glutaredoxin"/>
    <property type="match status" value="1"/>
</dbReference>
<accession>A0AAW9PY87</accession>
<dbReference type="InterPro" id="IPR013766">
    <property type="entry name" value="Thioredoxin_domain"/>
</dbReference>
<evidence type="ECO:0000313" key="3">
    <source>
        <dbReference type="Proteomes" id="UP001333818"/>
    </source>
</evidence>
<sequence length="176" mass="19953">MEINAYAPDFELPSTTGDVVHLGRCLETYSAIVVVFMCNHCPYVKAYLERLIAVQNDYQAKGVTLIGVNANDEQKYPEDSFDKMKTYAQGWGLNFPYLRDRTQDVAHAFGAICTPEPFVLDRQGILRYRGQIDDNYRDASAVTRQDLREAIDLVLKGKPYTKEMEPALGCSVKWIS</sequence>
<dbReference type="InterPro" id="IPR047262">
    <property type="entry name" value="PRX-like1"/>
</dbReference>
<dbReference type="RefSeq" id="WP_330482992.1">
    <property type="nucleotide sequence ID" value="NZ_JAZBJZ010000021.1"/>
</dbReference>
<keyword evidence="3" id="KW-1185">Reference proteome</keyword>
<dbReference type="PANTHER" id="PTHR43640">
    <property type="entry name" value="OS07G0260300 PROTEIN"/>
    <property type="match status" value="1"/>
</dbReference>
<dbReference type="PROSITE" id="PS51352">
    <property type="entry name" value="THIOREDOXIN_2"/>
    <property type="match status" value="1"/>
</dbReference>
<evidence type="ECO:0000259" key="1">
    <source>
        <dbReference type="PROSITE" id="PS51352"/>
    </source>
</evidence>
<gene>
    <name evidence="2" type="ORF">V2H45_07395</name>
</gene>